<accession>A0A1H2JN23</accession>
<reference evidence="4" key="1">
    <citation type="submission" date="2016-10" db="EMBL/GenBank/DDBJ databases">
        <authorList>
            <person name="Varghese N."/>
            <person name="Submissions S."/>
        </authorList>
    </citation>
    <scope>NUCLEOTIDE SEQUENCE [LARGE SCALE GENOMIC DNA]</scope>
    <source>
        <strain evidence="4">DSM 45079</strain>
    </source>
</reference>
<dbReference type="Proteomes" id="UP000182977">
    <property type="component" value="Chromosome I"/>
</dbReference>
<dbReference type="OrthoDB" id="3968810at2"/>
<keyword evidence="1" id="KW-0732">Signal</keyword>
<dbReference type="AlphaFoldDB" id="A0A1H2JN23"/>
<evidence type="ECO:0000313" key="3">
    <source>
        <dbReference type="EMBL" id="SDU57914.1"/>
    </source>
</evidence>
<keyword evidence="4" id="KW-1185">Reference proteome</keyword>
<proteinExistence type="predicted"/>
<protein>
    <recommendedName>
        <fullName evidence="2">P68 RBP/TagC-like beta-propeller domain-containing protein</fullName>
    </recommendedName>
</protein>
<dbReference type="InterPro" id="IPR006311">
    <property type="entry name" value="TAT_signal"/>
</dbReference>
<feature type="chain" id="PRO_5009277661" description="P68 RBP/TagC-like beta-propeller domain-containing protein" evidence="1">
    <location>
        <begin position="32"/>
        <end position="356"/>
    </location>
</feature>
<gene>
    <name evidence="3" type="ORF">SAMN04488563_2892</name>
</gene>
<dbReference type="EMBL" id="LT629791">
    <property type="protein sequence ID" value="SDU57914.1"/>
    <property type="molecule type" value="Genomic_DNA"/>
</dbReference>
<feature type="signal peptide" evidence="1">
    <location>
        <begin position="1"/>
        <end position="31"/>
    </location>
</feature>
<dbReference type="RefSeq" id="WP_052762225.1">
    <property type="nucleotide sequence ID" value="NZ_KQ061221.1"/>
</dbReference>
<organism evidence="3 4">
    <name type="scientific">Jiangella alkaliphila</name>
    <dbReference type="NCBI Taxonomy" id="419479"/>
    <lineage>
        <taxon>Bacteria</taxon>
        <taxon>Bacillati</taxon>
        <taxon>Actinomycetota</taxon>
        <taxon>Actinomycetes</taxon>
        <taxon>Jiangellales</taxon>
        <taxon>Jiangellaceae</taxon>
        <taxon>Jiangella</taxon>
    </lineage>
</organism>
<dbReference type="PROSITE" id="PS51318">
    <property type="entry name" value="TAT"/>
    <property type="match status" value="1"/>
</dbReference>
<name>A0A1H2JN23_9ACTN</name>
<feature type="domain" description="P68 RBP/TagC-like beta-propeller" evidence="2">
    <location>
        <begin position="67"/>
        <end position="321"/>
    </location>
</feature>
<dbReference type="Pfam" id="PF21311">
    <property type="entry name" value="Phage_RBD_prop"/>
    <property type="match status" value="1"/>
</dbReference>
<dbReference type="InterPro" id="IPR048799">
    <property type="entry name" value="P68_RBP_TagC-like_beta-prop"/>
</dbReference>
<evidence type="ECO:0000256" key="1">
    <source>
        <dbReference type="SAM" id="SignalP"/>
    </source>
</evidence>
<sequence length="356" mass="38128">MTALSRRAFVRLGGAAAGAGALALTGSTAVAAGGGAGAAPARTPSFDLTAPAEPFLVNVGLHDQRTIMQSFAVDSTGGHVYVVQITQGGTVLPGDAPGDEEYARRAARGDLTLSKLDLAGNLLGHMYLKRFGHGVAIGVERSGRHVHLWTEVDAVTEGASGWGTRLLRFPFADGAVIDADTTPGLQRRELLPGVDRTTCNIDPVHRTLVMRYRRDGAFRFALFDLDDVRRERLAYRPIADVAQPDVLSGGPVFQGYATYGRDLYLFDGQIYSATNPPEGRGNAHLTRVDWRTGAVAERVRTTDGHELHRREPEGLGVWLASPGRRPTARLGFAFGTSVSADPDDDRLCTILTKSLA</sequence>
<evidence type="ECO:0000313" key="4">
    <source>
        <dbReference type="Proteomes" id="UP000182977"/>
    </source>
</evidence>
<dbReference type="STRING" id="419479.SAMN04488563_2892"/>
<dbReference type="SUPFAM" id="SSF82171">
    <property type="entry name" value="DPP6 N-terminal domain-like"/>
    <property type="match status" value="1"/>
</dbReference>
<evidence type="ECO:0000259" key="2">
    <source>
        <dbReference type="Pfam" id="PF21311"/>
    </source>
</evidence>